<dbReference type="Proteomes" id="UP000825935">
    <property type="component" value="Chromosome 11"/>
</dbReference>
<accession>A0A8T2TTG3</accession>
<name>A0A8T2TTG3_CERRI</name>
<evidence type="ECO:0000313" key="2">
    <source>
        <dbReference type="EMBL" id="KAH7424993.1"/>
    </source>
</evidence>
<reference evidence="2" key="1">
    <citation type="submission" date="2021-08" db="EMBL/GenBank/DDBJ databases">
        <title>WGS assembly of Ceratopteris richardii.</title>
        <authorList>
            <person name="Marchant D.B."/>
            <person name="Chen G."/>
            <person name="Jenkins J."/>
            <person name="Shu S."/>
            <person name="Leebens-Mack J."/>
            <person name="Grimwood J."/>
            <person name="Schmutz J."/>
            <person name="Soltis P."/>
            <person name="Soltis D."/>
            <person name="Chen Z.-H."/>
        </authorList>
    </citation>
    <scope>NUCLEOTIDE SEQUENCE</scope>
    <source>
        <strain evidence="2">Whitten #5841</strain>
        <tissue evidence="2">Leaf</tissue>
    </source>
</reference>
<proteinExistence type="predicted"/>
<protein>
    <submittedName>
        <fullName evidence="2">Uncharacterized protein</fullName>
    </submittedName>
</protein>
<sequence>MRDNATKAPILDAALRNVNTAGDGLPRLPSFRPVDGDDDDDSPDLAPAARDDRATVLRRASTDVMLRLETFYHVSR</sequence>
<dbReference type="EMBL" id="CM035416">
    <property type="protein sequence ID" value="KAH7424993.1"/>
    <property type="molecule type" value="Genomic_DNA"/>
</dbReference>
<dbReference type="AlphaFoldDB" id="A0A8T2TTG3"/>
<comment type="caution">
    <text evidence="2">The sequence shown here is derived from an EMBL/GenBank/DDBJ whole genome shotgun (WGS) entry which is preliminary data.</text>
</comment>
<evidence type="ECO:0000313" key="3">
    <source>
        <dbReference type="Proteomes" id="UP000825935"/>
    </source>
</evidence>
<evidence type="ECO:0000256" key="1">
    <source>
        <dbReference type="SAM" id="MobiDB-lite"/>
    </source>
</evidence>
<keyword evidence="3" id="KW-1185">Reference proteome</keyword>
<gene>
    <name evidence="2" type="ORF">KP509_11G036000</name>
</gene>
<organism evidence="2 3">
    <name type="scientific">Ceratopteris richardii</name>
    <name type="common">Triangle waterfern</name>
    <dbReference type="NCBI Taxonomy" id="49495"/>
    <lineage>
        <taxon>Eukaryota</taxon>
        <taxon>Viridiplantae</taxon>
        <taxon>Streptophyta</taxon>
        <taxon>Embryophyta</taxon>
        <taxon>Tracheophyta</taxon>
        <taxon>Polypodiopsida</taxon>
        <taxon>Polypodiidae</taxon>
        <taxon>Polypodiales</taxon>
        <taxon>Pteridineae</taxon>
        <taxon>Pteridaceae</taxon>
        <taxon>Parkerioideae</taxon>
        <taxon>Ceratopteris</taxon>
    </lineage>
</organism>
<feature type="region of interest" description="Disordered" evidence="1">
    <location>
        <begin position="22"/>
        <end position="52"/>
    </location>
</feature>